<name>A0AAW8TPJ5_9ENTE</name>
<sequence length="98" mass="11561">MKENVAEVNGMNSFWYQINDYFEQHPYQEVFILAIVGSILGITIEYLVNGNFLIENILTFLFLNLGFLYQAYRKQKRTKEKKNSVQKNKPLNILTTHL</sequence>
<accession>A0AAW8TPJ5</accession>
<dbReference type="Proteomes" id="UP001255696">
    <property type="component" value="Unassembled WGS sequence"/>
</dbReference>
<feature type="region of interest" description="Disordered" evidence="1">
    <location>
        <begin position="78"/>
        <end position="98"/>
    </location>
</feature>
<feature type="transmembrane region" description="Helical" evidence="2">
    <location>
        <begin position="54"/>
        <end position="72"/>
    </location>
</feature>
<dbReference type="RefSeq" id="WP_311897042.1">
    <property type="nucleotide sequence ID" value="NZ_CP184653.1"/>
</dbReference>
<feature type="transmembrane region" description="Helical" evidence="2">
    <location>
        <begin position="30"/>
        <end position="48"/>
    </location>
</feature>
<evidence type="ECO:0000256" key="1">
    <source>
        <dbReference type="SAM" id="MobiDB-lite"/>
    </source>
</evidence>
<gene>
    <name evidence="3" type="ORF">P7H47_00300</name>
</gene>
<protein>
    <submittedName>
        <fullName evidence="3">Uncharacterized protein</fullName>
    </submittedName>
</protein>
<keyword evidence="2" id="KW-0812">Transmembrane</keyword>
<dbReference type="EMBL" id="JARQBI010000001">
    <property type="protein sequence ID" value="MDT2795714.1"/>
    <property type="molecule type" value="Genomic_DNA"/>
</dbReference>
<comment type="caution">
    <text evidence="3">The sequence shown here is derived from an EMBL/GenBank/DDBJ whole genome shotgun (WGS) entry which is preliminary data.</text>
</comment>
<evidence type="ECO:0000313" key="3">
    <source>
        <dbReference type="EMBL" id="MDT2795714.1"/>
    </source>
</evidence>
<keyword evidence="2" id="KW-0472">Membrane</keyword>
<feature type="compositionally biased region" description="Polar residues" evidence="1">
    <location>
        <begin position="85"/>
        <end position="98"/>
    </location>
</feature>
<reference evidence="3" key="1">
    <citation type="submission" date="2023-03" db="EMBL/GenBank/DDBJ databases">
        <authorList>
            <person name="Shen W."/>
            <person name="Cai J."/>
        </authorList>
    </citation>
    <scope>NUCLEOTIDE SEQUENCE</scope>
    <source>
        <strain evidence="3">B245-2</strain>
    </source>
</reference>
<organism evidence="3 4">
    <name type="scientific">Enterococcus cecorum</name>
    <dbReference type="NCBI Taxonomy" id="44008"/>
    <lineage>
        <taxon>Bacteria</taxon>
        <taxon>Bacillati</taxon>
        <taxon>Bacillota</taxon>
        <taxon>Bacilli</taxon>
        <taxon>Lactobacillales</taxon>
        <taxon>Enterococcaceae</taxon>
        <taxon>Enterococcus</taxon>
    </lineage>
</organism>
<keyword evidence="2" id="KW-1133">Transmembrane helix</keyword>
<proteinExistence type="predicted"/>
<evidence type="ECO:0000313" key="4">
    <source>
        <dbReference type="Proteomes" id="UP001255696"/>
    </source>
</evidence>
<dbReference type="AlphaFoldDB" id="A0AAW8TPJ5"/>
<evidence type="ECO:0000256" key="2">
    <source>
        <dbReference type="SAM" id="Phobius"/>
    </source>
</evidence>